<evidence type="ECO:0000259" key="5">
    <source>
        <dbReference type="PROSITE" id="PS50893"/>
    </source>
</evidence>
<keyword evidence="4 6" id="KW-0067">ATP-binding</keyword>
<accession>A0A1T4QVG1</accession>
<dbReference type="PANTHER" id="PTHR43776">
    <property type="entry name" value="TRANSPORT ATP-BINDING PROTEIN"/>
    <property type="match status" value="1"/>
</dbReference>
<evidence type="ECO:0000256" key="2">
    <source>
        <dbReference type="ARBA" id="ARBA00022448"/>
    </source>
</evidence>
<dbReference type="GO" id="GO:0016887">
    <property type="term" value="F:ATP hydrolysis activity"/>
    <property type="evidence" value="ECO:0007669"/>
    <property type="project" value="InterPro"/>
</dbReference>
<dbReference type="SMART" id="SM00382">
    <property type="entry name" value="AAA"/>
    <property type="match status" value="1"/>
</dbReference>
<dbReference type="AlphaFoldDB" id="A0A1T4QVG1"/>
<dbReference type="EMBL" id="FUXM01000022">
    <property type="protein sequence ID" value="SKA07695.1"/>
    <property type="molecule type" value="Genomic_DNA"/>
</dbReference>
<dbReference type="Proteomes" id="UP000189933">
    <property type="component" value="Unassembled WGS sequence"/>
</dbReference>
<keyword evidence="2" id="KW-0813">Transport</keyword>
<evidence type="ECO:0000313" key="6">
    <source>
        <dbReference type="EMBL" id="SKA07695.1"/>
    </source>
</evidence>
<dbReference type="InterPro" id="IPR017871">
    <property type="entry name" value="ABC_transporter-like_CS"/>
</dbReference>
<dbReference type="OrthoDB" id="9779287at2"/>
<evidence type="ECO:0000256" key="1">
    <source>
        <dbReference type="ARBA" id="ARBA00005417"/>
    </source>
</evidence>
<dbReference type="NCBIfam" id="TIGR01727">
    <property type="entry name" value="oligo_HPY"/>
    <property type="match status" value="1"/>
</dbReference>
<proteinExistence type="inferred from homology"/>
<dbReference type="NCBIfam" id="NF008453">
    <property type="entry name" value="PRK11308.1"/>
    <property type="match status" value="1"/>
</dbReference>
<dbReference type="PROSITE" id="PS50893">
    <property type="entry name" value="ABC_TRANSPORTER_2"/>
    <property type="match status" value="1"/>
</dbReference>
<gene>
    <name evidence="6" type="ORF">SAMN02745885_01818</name>
</gene>
<reference evidence="7" key="1">
    <citation type="submission" date="2017-02" db="EMBL/GenBank/DDBJ databases">
        <authorList>
            <person name="Varghese N."/>
            <person name="Submissions S."/>
        </authorList>
    </citation>
    <scope>NUCLEOTIDE SEQUENCE [LARGE SCALE GENOMIC DNA]</scope>
    <source>
        <strain evidence="7">DSM 16521</strain>
    </source>
</reference>
<evidence type="ECO:0000313" key="7">
    <source>
        <dbReference type="Proteomes" id="UP000189933"/>
    </source>
</evidence>
<keyword evidence="7" id="KW-1185">Reference proteome</keyword>
<evidence type="ECO:0000256" key="4">
    <source>
        <dbReference type="ARBA" id="ARBA00022840"/>
    </source>
</evidence>
<dbReference type="GO" id="GO:0055085">
    <property type="term" value="P:transmembrane transport"/>
    <property type="evidence" value="ECO:0007669"/>
    <property type="project" value="UniProtKB-ARBA"/>
</dbReference>
<dbReference type="InterPro" id="IPR003593">
    <property type="entry name" value="AAA+_ATPase"/>
</dbReference>
<dbReference type="CDD" id="cd03257">
    <property type="entry name" value="ABC_NikE_OppD_transporters"/>
    <property type="match status" value="1"/>
</dbReference>
<comment type="similarity">
    <text evidence="1">Belongs to the ABC transporter superfamily.</text>
</comment>
<dbReference type="PROSITE" id="PS00211">
    <property type="entry name" value="ABC_TRANSPORTER_1"/>
    <property type="match status" value="1"/>
</dbReference>
<sequence length="326" mass="35964">MTQPLLEIIDLQKHFPITKGFIRQKQVGAVKAVDGVSFSVARGETLGLVGESGCGKSTTGRCVLRLLEPTGGKVLFEGQDLLGLSREEMRHKRREMQLIFQDPYASLNPRLTVGEIIAEPLLVHGLADRREAAREVKRLLDVVGLPHYHAERFPHEFSGGQRQRIGIARALAVKPKLVVCDEPVSALDVSVQAQVVNLLEQLQKEFGLTYIFIAHDLSVVKHISHRVAVMYLGRIVEIASAGELYRNPMHPYTRALLSAIPLPKPGRKAERIILQGDVPSPVNPPAGCNFHTRCPLARESCRQEVPRLQEVGQGHQVACPVVVGSH</sequence>
<dbReference type="GO" id="GO:0015833">
    <property type="term" value="P:peptide transport"/>
    <property type="evidence" value="ECO:0007669"/>
    <property type="project" value="InterPro"/>
</dbReference>
<dbReference type="GO" id="GO:0005524">
    <property type="term" value="F:ATP binding"/>
    <property type="evidence" value="ECO:0007669"/>
    <property type="project" value="UniProtKB-KW"/>
</dbReference>
<dbReference type="InterPro" id="IPR013563">
    <property type="entry name" value="Oligopep_ABC_C"/>
</dbReference>
<name>A0A1T4QVG1_9FIRM</name>
<dbReference type="PANTHER" id="PTHR43776:SF7">
    <property type="entry name" value="D,D-DIPEPTIDE TRANSPORT ATP-BINDING PROTEIN DDPF-RELATED"/>
    <property type="match status" value="1"/>
</dbReference>
<organism evidence="6 7">
    <name type="scientific">Carboxydocella sporoproducens DSM 16521</name>
    <dbReference type="NCBI Taxonomy" id="1121270"/>
    <lineage>
        <taxon>Bacteria</taxon>
        <taxon>Bacillati</taxon>
        <taxon>Bacillota</taxon>
        <taxon>Clostridia</taxon>
        <taxon>Eubacteriales</taxon>
        <taxon>Clostridiales Family XVI. Incertae Sedis</taxon>
        <taxon>Carboxydocella</taxon>
    </lineage>
</organism>
<dbReference type="SUPFAM" id="SSF52540">
    <property type="entry name" value="P-loop containing nucleoside triphosphate hydrolases"/>
    <property type="match status" value="1"/>
</dbReference>
<dbReference type="RefSeq" id="WP_078665856.1">
    <property type="nucleotide sequence ID" value="NZ_FUXM01000022.1"/>
</dbReference>
<evidence type="ECO:0000256" key="3">
    <source>
        <dbReference type="ARBA" id="ARBA00022741"/>
    </source>
</evidence>
<dbReference type="InterPro" id="IPR027417">
    <property type="entry name" value="P-loop_NTPase"/>
</dbReference>
<dbReference type="Pfam" id="PF00005">
    <property type="entry name" value="ABC_tran"/>
    <property type="match status" value="1"/>
</dbReference>
<dbReference type="Pfam" id="PF08352">
    <property type="entry name" value="oligo_HPY"/>
    <property type="match status" value="1"/>
</dbReference>
<feature type="domain" description="ABC transporter" evidence="5">
    <location>
        <begin position="6"/>
        <end position="257"/>
    </location>
</feature>
<dbReference type="InterPro" id="IPR003439">
    <property type="entry name" value="ABC_transporter-like_ATP-bd"/>
</dbReference>
<keyword evidence="3" id="KW-0547">Nucleotide-binding</keyword>
<dbReference type="FunFam" id="3.40.50.300:FF:000016">
    <property type="entry name" value="Oligopeptide ABC transporter ATP-binding component"/>
    <property type="match status" value="1"/>
</dbReference>
<protein>
    <submittedName>
        <fullName evidence="6">Oligopeptide transport system ATP-binding protein</fullName>
    </submittedName>
</protein>
<dbReference type="Gene3D" id="3.40.50.300">
    <property type="entry name" value="P-loop containing nucleotide triphosphate hydrolases"/>
    <property type="match status" value="1"/>
</dbReference>
<dbReference type="InterPro" id="IPR050319">
    <property type="entry name" value="ABC_transp_ATP-bind"/>
</dbReference>